<dbReference type="SUPFAM" id="SSF51735">
    <property type="entry name" value="NAD(P)-binding Rossmann-fold domains"/>
    <property type="match status" value="1"/>
</dbReference>
<evidence type="ECO:0000313" key="5">
    <source>
        <dbReference type="Proteomes" id="UP001217500"/>
    </source>
</evidence>
<dbReference type="GO" id="GO:0005829">
    <property type="term" value="C:cytosol"/>
    <property type="evidence" value="ECO:0007669"/>
    <property type="project" value="TreeGrafter"/>
</dbReference>
<dbReference type="Gene3D" id="3.90.180.10">
    <property type="entry name" value="Medium-chain alcohol dehydrogenases, catalytic domain"/>
    <property type="match status" value="1"/>
</dbReference>
<dbReference type="AlphaFoldDB" id="A0AAF0BLV0"/>
<dbReference type="EMBL" id="CP116805">
    <property type="protein sequence ID" value="WCL54587.1"/>
    <property type="molecule type" value="Genomic_DNA"/>
</dbReference>
<evidence type="ECO:0000259" key="3">
    <source>
        <dbReference type="SMART" id="SM00829"/>
    </source>
</evidence>
<dbReference type="NCBIfam" id="NF008024">
    <property type="entry name" value="PRK10754.1"/>
    <property type="match status" value="1"/>
</dbReference>
<dbReference type="InterPro" id="IPR036291">
    <property type="entry name" value="NAD(P)-bd_dom_sf"/>
</dbReference>
<evidence type="ECO:0000313" key="4">
    <source>
        <dbReference type="EMBL" id="WCL54587.1"/>
    </source>
</evidence>
<reference evidence="4" key="1">
    <citation type="submission" date="2023-01" db="EMBL/GenBank/DDBJ databases">
        <title>The genome sequence of Kordiimonadaceae bacterium 6D33.</title>
        <authorList>
            <person name="Liu Y."/>
        </authorList>
    </citation>
    <scope>NUCLEOTIDE SEQUENCE</scope>
    <source>
        <strain evidence="4">6D33</strain>
    </source>
</reference>
<dbReference type="InterPro" id="IPR047618">
    <property type="entry name" value="QOR-like"/>
</dbReference>
<dbReference type="InterPro" id="IPR020843">
    <property type="entry name" value="ER"/>
</dbReference>
<sequence>MTTARVIRFEKTGGPEVLASATLDIAAPGAGEVLIRQEAIGLDFIDTYHRSGLYPVPLPAVPGLEAAGVIEAVGAGVTEFREGDRVAYPSGPMGAYASHRLFPVARLVKLPDGVDFEAAAALMLKAATVECLIRRTFRVEAGQTVLFHAAAGGVGLIACQWLKALGANIIGTVGSEEKAEIARAHGCTHTINYNTEDFVARVREITDGKGVPVVYDGVGKDTFMGSLDCLSRRGMMVSFGNATGPVAPFSPAILAQKGSLFLTRPTMMDYVATREDLELSTNAIFDAIKAGHITASVRQRFALEDAPEAHRALESRATTGQTILIP</sequence>
<dbReference type="GO" id="GO:0035925">
    <property type="term" value="F:mRNA 3'-UTR AU-rich region binding"/>
    <property type="evidence" value="ECO:0007669"/>
    <property type="project" value="TreeGrafter"/>
</dbReference>
<evidence type="ECO:0000256" key="1">
    <source>
        <dbReference type="ARBA" id="ARBA00022857"/>
    </source>
</evidence>
<dbReference type="GO" id="GO:0070402">
    <property type="term" value="F:NADPH binding"/>
    <property type="evidence" value="ECO:0007669"/>
    <property type="project" value="TreeGrafter"/>
</dbReference>
<dbReference type="GO" id="GO:0003960">
    <property type="term" value="F:quinone reductase (NADPH) activity"/>
    <property type="evidence" value="ECO:0007669"/>
    <property type="project" value="InterPro"/>
</dbReference>
<name>A0AAF0BLV0_9PROT</name>
<dbReference type="Pfam" id="PF08240">
    <property type="entry name" value="ADH_N"/>
    <property type="match status" value="1"/>
</dbReference>
<dbReference type="KEGG" id="gso:PH603_02295"/>
<dbReference type="PANTHER" id="PTHR48106">
    <property type="entry name" value="QUINONE OXIDOREDUCTASE PIG3-RELATED"/>
    <property type="match status" value="1"/>
</dbReference>
<dbReference type="InterPro" id="IPR013154">
    <property type="entry name" value="ADH-like_N"/>
</dbReference>
<protein>
    <submittedName>
        <fullName evidence="4">Quinone oxidoreductase</fullName>
    </submittedName>
</protein>
<dbReference type="GO" id="GO:0008270">
    <property type="term" value="F:zinc ion binding"/>
    <property type="evidence" value="ECO:0007669"/>
    <property type="project" value="InterPro"/>
</dbReference>
<dbReference type="SUPFAM" id="SSF50129">
    <property type="entry name" value="GroES-like"/>
    <property type="match status" value="1"/>
</dbReference>
<dbReference type="InterPro" id="IPR011032">
    <property type="entry name" value="GroES-like_sf"/>
</dbReference>
<dbReference type="Proteomes" id="UP001217500">
    <property type="component" value="Chromosome"/>
</dbReference>
<dbReference type="RefSeq" id="WP_289504306.1">
    <property type="nucleotide sequence ID" value="NZ_CP116805.1"/>
</dbReference>
<proteinExistence type="predicted"/>
<dbReference type="Pfam" id="PF00107">
    <property type="entry name" value="ADH_zinc_N"/>
    <property type="match status" value="1"/>
</dbReference>
<organism evidence="4 5">
    <name type="scientific">Gimibacter soli</name>
    <dbReference type="NCBI Taxonomy" id="3024400"/>
    <lineage>
        <taxon>Bacteria</taxon>
        <taxon>Pseudomonadati</taxon>
        <taxon>Pseudomonadota</taxon>
        <taxon>Alphaproteobacteria</taxon>
        <taxon>Kordiimonadales</taxon>
        <taxon>Temperatibacteraceae</taxon>
        <taxon>Gimibacter</taxon>
    </lineage>
</organism>
<accession>A0AAF0BLV0</accession>
<dbReference type="PROSITE" id="PS01162">
    <property type="entry name" value="QOR_ZETA_CRYSTAL"/>
    <property type="match status" value="1"/>
</dbReference>
<dbReference type="InterPro" id="IPR002364">
    <property type="entry name" value="Quin_OxRdtase/zeta-crystal_CS"/>
</dbReference>
<dbReference type="InterPro" id="IPR013149">
    <property type="entry name" value="ADH-like_C"/>
</dbReference>
<dbReference type="FunFam" id="3.40.50.720:FF:000053">
    <property type="entry name" value="Quinone oxidoreductase 1"/>
    <property type="match status" value="1"/>
</dbReference>
<keyword evidence="2" id="KW-0560">Oxidoreductase</keyword>
<dbReference type="PANTHER" id="PTHR48106:SF13">
    <property type="entry name" value="QUINONE OXIDOREDUCTASE-RELATED"/>
    <property type="match status" value="1"/>
</dbReference>
<dbReference type="CDD" id="cd05286">
    <property type="entry name" value="QOR2"/>
    <property type="match status" value="1"/>
</dbReference>
<evidence type="ECO:0000256" key="2">
    <source>
        <dbReference type="ARBA" id="ARBA00023002"/>
    </source>
</evidence>
<keyword evidence="5" id="KW-1185">Reference proteome</keyword>
<feature type="domain" description="Enoyl reductase (ER)" evidence="3">
    <location>
        <begin position="13"/>
        <end position="324"/>
    </location>
</feature>
<dbReference type="SMART" id="SM00829">
    <property type="entry name" value="PKS_ER"/>
    <property type="match status" value="1"/>
</dbReference>
<keyword evidence="1" id="KW-0521">NADP</keyword>
<dbReference type="Gene3D" id="3.40.50.720">
    <property type="entry name" value="NAD(P)-binding Rossmann-like Domain"/>
    <property type="match status" value="1"/>
</dbReference>
<gene>
    <name evidence="4" type="ORF">PH603_02295</name>
</gene>